<protein>
    <submittedName>
        <fullName evidence="1">Uncharacterized protein</fullName>
    </submittedName>
</protein>
<keyword evidence="2" id="KW-1185">Reference proteome</keyword>
<evidence type="ECO:0000313" key="2">
    <source>
        <dbReference type="Proteomes" id="UP001139226"/>
    </source>
</evidence>
<evidence type="ECO:0000313" key="1">
    <source>
        <dbReference type="EMBL" id="MCH4822741.1"/>
    </source>
</evidence>
<sequence length="84" mass="9708">MDIARIDDFLMYIGRYTTGEECQEKTYYDIAYATWSNLLEEVHEWIISKGGEARIISKLAVPIEKSKLKEAIESNESIDMILCN</sequence>
<dbReference type="EMBL" id="JAKVTV010000001">
    <property type="protein sequence ID" value="MCH4822741.1"/>
    <property type="molecule type" value="Genomic_DNA"/>
</dbReference>
<dbReference type="AlphaFoldDB" id="A0A9X1V2Z6"/>
<accession>A0A9X1V2Z6</accession>
<proteinExistence type="predicted"/>
<reference evidence="1" key="1">
    <citation type="submission" date="2022-03" db="EMBL/GenBank/DDBJ databases">
        <title>Gramella crocea sp. nov., isolated from activated sludge of a seafood processing plant.</title>
        <authorList>
            <person name="Zhang X."/>
        </authorList>
    </citation>
    <scope>NUCLEOTIDE SEQUENCE</scope>
    <source>
        <strain evidence="1">YJ019</strain>
    </source>
</reference>
<gene>
    <name evidence="1" type="ORF">ML462_06100</name>
</gene>
<dbReference type="Proteomes" id="UP001139226">
    <property type="component" value="Unassembled WGS sequence"/>
</dbReference>
<organism evidence="1 2">
    <name type="scientific">Christiangramia lutea</name>
    <dbReference type="NCBI Taxonomy" id="1607951"/>
    <lineage>
        <taxon>Bacteria</taxon>
        <taxon>Pseudomonadati</taxon>
        <taxon>Bacteroidota</taxon>
        <taxon>Flavobacteriia</taxon>
        <taxon>Flavobacteriales</taxon>
        <taxon>Flavobacteriaceae</taxon>
        <taxon>Christiangramia</taxon>
    </lineage>
</organism>
<name>A0A9X1V2Z6_9FLAO</name>
<comment type="caution">
    <text evidence="1">The sequence shown here is derived from an EMBL/GenBank/DDBJ whole genome shotgun (WGS) entry which is preliminary data.</text>
</comment>
<dbReference type="RefSeq" id="WP_240712862.1">
    <property type="nucleotide sequence ID" value="NZ_JAKVTV010000001.1"/>
</dbReference>